<dbReference type="PANTHER" id="PTHR44757:SF2">
    <property type="entry name" value="BIOFILM ARCHITECTURE MAINTENANCE PROTEIN MBAA"/>
    <property type="match status" value="1"/>
</dbReference>
<dbReference type="Pfam" id="PF03707">
    <property type="entry name" value="MHYT"/>
    <property type="match status" value="2"/>
</dbReference>
<comment type="caution">
    <text evidence="5">The sequence shown here is derived from an EMBL/GenBank/DDBJ whole genome shotgun (WGS) entry which is preliminary data.</text>
</comment>
<dbReference type="SMART" id="SM00267">
    <property type="entry name" value="GGDEF"/>
    <property type="match status" value="1"/>
</dbReference>
<protein>
    <submittedName>
        <fullName evidence="5">Diguanylate cyclase (GGDEF)-like protein</fullName>
    </submittedName>
</protein>
<dbReference type="InterPro" id="IPR000160">
    <property type="entry name" value="GGDEF_dom"/>
</dbReference>
<gene>
    <name evidence="5" type="ORF">GGQ96_000679</name>
</gene>
<dbReference type="CDD" id="cd01949">
    <property type="entry name" value="GGDEF"/>
    <property type="match status" value="1"/>
</dbReference>
<dbReference type="EMBL" id="JACHNY010000001">
    <property type="protein sequence ID" value="MBB4616573.1"/>
    <property type="molecule type" value="Genomic_DNA"/>
</dbReference>
<dbReference type="InterPro" id="IPR005330">
    <property type="entry name" value="MHYT_dom"/>
</dbReference>
<dbReference type="InterPro" id="IPR052155">
    <property type="entry name" value="Biofilm_reg_signaling"/>
</dbReference>
<feature type="transmembrane region" description="Helical" evidence="1">
    <location>
        <begin position="12"/>
        <end position="35"/>
    </location>
</feature>
<dbReference type="AlphaFoldDB" id="A0A7W7AGE3"/>
<feature type="transmembrane region" description="Helical" evidence="1">
    <location>
        <begin position="140"/>
        <end position="163"/>
    </location>
</feature>
<evidence type="ECO:0000259" key="2">
    <source>
        <dbReference type="PROSITE" id="PS50883"/>
    </source>
</evidence>
<dbReference type="PANTHER" id="PTHR44757">
    <property type="entry name" value="DIGUANYLATE CYCLASE DGCP"/>
    <property type="match status" value="1"/>
</dbReference>
<keyword evidence="1" id="KW-1133">Transmembrane helix</keyword>
<dbReference type="CDD" id="cd01948">
    <property type="entry name" value="EAL"/>
    <property type="match status" value="1"/>
</dbReference>
<dbReference type="SMART" id="SM00052">
    <property type="entry name" value="EAL"/>
    <property type="match status" value="1"/>
</dbReference>
<feature type="transmembrane region" description="Helical" evidence="1">
    <location>
        <begin position="112"/>
        <end position="134"/>
    </location>
</feature>
<dbReference type="Gene3D" id="3.30.70.270">
    <property type="match status" value="1"/>
</dbReference>
<keyword evidence="6" id="KW-1185">Reference proteome</keyword>
<evidence type="ECO:0000313" key="5">
    <source>
        <dbReference type="EMBL" id="MBB4616573.1"/>
    </source>
</evidence>
<reference evidence="5 6" key="1">
    <citation type="submission" date="2020-08" db="EMBL/GenBank/DDBJ databases">
        <title>Genomic Encyclopedia of Type Strains, Phase IV (KMG-IV): sequencing the most valuable type-strain genomes for metagenomic binning, comparative biology and taxonomic classification.</title>
        <authorList>
            <person name="Goeker M."/>
        </authorList>
    </citation>
    <scope>NUCLEOTIDE SEQUENCE [LARGE SCALE GENOMIC DNA]</scope>
    <source>
        <strain evidence="5 6">DSM 15867</strain>
    </source>
</reference>
<dbReference type="SUPFAM" id="SSF141868">
    <property type="entry name" value="EAL domain-like"/>
    <property type="match status" value="1"/>
</dbReference>
<feature type="transmembrane region" description="Helical" evidence="1">
    <location>
        <begin position="213"/>
        <end position="236"/>
    </location>
</feature>
<evidence type="ECO:0000256" key="1">
    <source>
        <dbReference type="PROSITE-ProRule" id="PRU00244"/>
    </source>
</evidence>
<sequence length="803" mass="86243">MSQILSCLLEQHAWYLVLLAVILCGFASTGMYLLRRRAEECATHRRRGWRIAAATVGGLGFWETHFLAMLGHRGTGHLSYAPGLTLISATLVIAVLWAAFGLRERIPGVRGAVVVGGLSTLGVAGMHFVGMAAVRTAMPITYDAATVALAVTLAAVLLTIASWSFVRLKGQRRRIMVPATLATLAIGVLHFGAMIGTTIPPTAHAAGAGRGDMLMIVGVALVSFVIILGVVAIAFVDRMLTDLRGLTAAALEGLVIVQDDRIIEANDIFAALVGHTVEDLRGSLPDRWLTPVDGQDLRGGRVVPFEARIAGPDRLCEVAVHTVEYRGRRSEVLAVRDVTESRRARDRIAYLAGHDALTGLANRASLRDSLVEAERRTAAGQQVALLAIDLDRFKAINDLFGHAAGDEVLCQVADILRRAAAPGDAVVRMGGDEFMILQWDQPQPQGAQALAGRIMDSFAEQMDVARNPLAVRASIGVALMPDDGAVGETLCHHADLALYRAKEAGRGTCCFFDGDMDRAVQARRQLEQDLRHTLIRNQLYLVYQPLVCSQSRRVAGYEALVRWKHPERGEVSPGDFIPLAEESGFIIQLGEWVIREACRAASQWPDHITLAVNVSAVQFQVDTLPGIVRDALAASGFDPRRLEIEITESVLMRDRDAALATLHRLKADGVRIAMDDFGTGYSSLSNLQAFPFDKIKIDRSFVSSLDSDDAARSIIRAIVGLGRGLNLPVVAEGVETEAQHRMVAEEGCAQAQGYLFGRPSRDLAEGMGQAAAPVPSVAPILVAAPAAASPAMAPAAAGIRRVA</sequence>
<dbReference type="PROSITE" id="PS50924">
    <property type="entry name" value="MHYT"/>
    <property type="match status" value="1"/>
</dbReference>
<feature type="domain" description="MHYT" evidence="4">
    <location>
        <begin position="12"/>
        <end position="200"/>
    </location>
</feature>
<keyword evidence="1" id="KW-0472">Membrane</keyword>
<feature type="transmembrane region" description="Helical" evidence="1">
    <location>
        <begin position="175"/>
        <end position="193"/>
    </location>
</feature>
<keyword evidence="1" id="KW-0812">Transmembrane</keyword>
<dbReference type="SUPFAM" id="SSF55073">
    <property type="entry name" value="Nucleotide cyclase"/>
    <property type="match status" value="1"/>
</dbReference>
<evidence type="ECO:0000259" key="3">
    <source>
        <dbReference type="PROSITE" id="PS50887"/>
    </source>
</evidence>
<dbReference type="Proteomes" id="UP000574769">
    <property type="component" value="Unassembled WGS sequence"/>
</dbReference>
<dbReference type="Gene3D" id="3.30.450.20">
    <property type="entry name" value="PAS domain"/>
    <property type="match status" value="1"/>
</dbReference>
<dbReference type="InterPro" id="IPR035919">
    <property type="entry name" value="EAL_sf"/>
</dbReference>
<feature type="domain" description="EAL" evidence="2">
    <location>
        <begin position="523"/>
        <end position="773"/>
    </location>
</feature>
<dbReference type="NCBIfam" id="TIGR00254">
    <property type="entry name" value="GGDEF"/>
    <property type="match status" value="1"/>
</dbReference>
<dbReference type="InterPro" id="IPR029787">
    <property type="entry name" value="Nucleotide_cyclase"/>
</dbReference>
<dbReference type="Pfam" id="PF00563">
    <property type="entry name" value="EAL"/>
    <property type="match status" value="1"/>
</dbReference>
<dbReference type="Gene3D" id="3.20.20.450">
    <property type="entry name" value="EAL domain"/>
    <property type="match status" value="1"/>
</dbReference>
<proteinExistence type="predicted"/>
<dbReference type="RefSeq" id="WP_184111506.1">
    <property type="nucleotide sequence ID" value="NZ_JACHNY010000001.1"/>
</dbReference>
<evidence type="ECO:0000259" key="4">
    <source>
        <dbReference type="PROSITE" id="PS50924"/>
    </source>
</evidence>
<dbReference type="InterPro" id="IPR035965">
    <property type="entry name" value="PAS-like_dom_sf"/>
</dbReference>
<evidence type="ECO:0000313" key="6">
    <source>
        <dbReference type="Proteomes" id="UP000574769"/>
    </source>
</evidence>
<accession>A0A7W7AGE3</accession>
<organism evidence="5 6">
    <name type="scientific">Sphingomonas abaci</name>
    <dbReference type="NCBI Taxonomy" id="237611"/>
    <lineage>
        <taxon>Bacteria</taxon>
        <taxon>Pseudomonadati</taxon>
        <taxon>Pseudomonadota</taxon>
        <taxon>Alphaproteobacteria</taxon>
        <taxon>Sphingomonadales</taxon>
        <taxon>Sphingomonadaceae</taxon>
        <taxon>Sphingomonas</taxon>
    </lineage>
</organism>
<dbReference type="InterPro" id="IPR043128">
    <property type="entry name" value="Rev_trsase/Diguanyl_cyclase"/>
</dbReference>
<dbReference type="GO" id="GO:0016020">
    <property type="term" value="C:membrane"/>
    <property type="evidence" value="ECO:0007669"/>
    <property type="project" value="UniProtKB-UniRule"/>
</dbReference>
<dbReference type="Pfam" id="PF00990">
    <property type="entry name" value="GGDEF"/>
    <property type="match status" value="1"/>
</dbReference>
<dbReference type="SUPFAM" id="SSF55785">
    <property type="entry name" value="PYP-like sensor domain (PAS domain)"/>
    <property type="match status" value="1"/>
</dbReference>
<name>A0A7W7AGE3_9SPHN</name>
<feature type="transmembrane region" description="Helical" evidence="1">
    <location>
        <begin position="47"/>
        <end position="68"/>
    </location>
</feature>
<feature type="domain" description="GGDEF" evidence="3">
    <location>
        <begin position="381"/>
        <end position="514"/>
    </location>
</feature>
<dbReference type="PROSITE" id="PS50887">
    <property type="entry name" value="GGDEF"/>
    <property type="match status" value="1"/>
</dbReference>
<dbReference type="InterPro" id="IPR001633">
    <property type="entry name" value="EAL_dom"/>
</dbReference>
<feature type="transmembrane region" description="Helical" evidence="1">
    <location>
        <begin position="80"/>
        <end position="100"/>
    </location>
</feature>
<dbReference type="PROSITE" id="PS50883">
    <property type="entry name" value="EAL"/>
    <property type="match status" value="1"/>
</dbReference>